<evidence type="ECO:0000256" key="5">
    <source>
        <dbReference type="SAM" id="SignalP"/>
    </source>
</evidence>
<dbReference type="GO" id="GO:0016787">
    <property type="term" value="F:hydrolase activity"/>
    <property type="evidence" value="ECO:0007669"/>
    <property type="project" value="UniProtKB-KW"/>
</dbReference>
<dbReference type="InterPro" id="IPR051795">
    <property type="entry name" value="Glycosyl_Hydrlase_43"/>
</dbReference>
<dbReference type="EMBL" id="JBHSIT010000016">
    <property type="protein sequence ID" value="MFC4913266.1"/>
    <property type="molecule type" value="Genomic_DNA"/>
</dbReference>
<proteinExistence type="inferred from homology"/>
<gene>
    <name evidence="6" type="ORF">ACFPCY_38625</name>
</gene>
<dbReference type="InterPro" id="IPR023296">
    <property type="entry name" value="Glyco_hydro_beta-prop_sf"/>
</dbReference>
<feature type="chain" id="PRO_5047107133" evidence="5">
    <location>
        <begin position="29"/>
        <end position="358"/>
    </location>
</feature>
<keyword evidence="3 4" id="KW-0326">Glycosidase</keyword>
<name>A0ABV9UDK5_9ACTN</name>
<sequence>MKLPSRRSAAVGTALAVVVAGGGAAAWATSSESGRPAPAGLSADASAAASGPKLVIPTTFADPGVLKVGRTYYAYSTNTKGRTLPVATAASMRGPWSIQPADALPKLGAWASGGLTWGPDVARRADGSYVLYYTAHSKARGTGCVGAAVAKSPLGPFSPVGTGPLVCDAPKEASWGRLRGEIIGAAAYGESGRRYLVYKVGYNGANPWKPSFLLLQKLSADGLHRVGAPRVILKQTNEPYTTEAPYLVKHGGSYVLFYSSGLYSRSKYETRYAVSSKLGGPYKKAGTLMTTQSLRGKVNGPGSASVLRDGNTWWIVFHGALDYPAHPTWPSKAERPNPLVRGMYVAELGWSGSRPHLR</sequence>
<dbReference type="PANTHER" id="PTHR42812:SF5">
    <property type="entry name" value="ENDO-ARABINASE"/>
    <property type="match status" value="1"/>
</dbReference>
<dbReference type="Proteomes" id="UP001595872">
    <property type="component" value="Unassembled WGS sequence"/>
</dbReference>
<protein>
    <submittedName>
        <fullName evidence="6">Glycoside hydrolase family 43 protein</fullName>
    </submittedName>
</protein>
<keyword evidence="2 4" id="KW-0378">Hydrolase</keyword>
<keyword evidence="5" id="KW-0732">Signal</keyword>
<evidence type="ECO:0000256" key="3">
    <source>
        <dbReference type="ARBA" id="ARBA00023295"/>
    </source>
</evidence>
<dbReference type="Pfam" id="PF04616">
    <property type="entry name" value="Glyco_hydro_43"/>
    <property type="match status" value="1"/>
</dbReference>
<dbReference type="CDD" id="cd08999">
    <property type="entry name" value="GH43_ABN-like"/>
    <property type="match status" value="1"/>
</dbReference>
<comment type="caution">
    <text evidence="6">The sequence shown here is derived from an EMBL/GenBank/DDBJ whole genome shotgun (WGS) entry which is preliminary data.</text>
</comment>
<organism evidence="6 7">
    <name type="scientific">Actinomadura gamaensis</name>
    <dbReference type="NCBI Taxonomy" id="1763541"/>
    <lineage>
        <taxon>Bacteria</taxon>
        <taxon>Bacillati</taxon>
        <taxon>Actinomycetota</taxon>
        <taxon>Actinomycetes</taxon>
        <taxon>Streptosporangiales</taxon>
        <taxon>Thermomonosporaceae</taxon>
        <taxon>Actinomadura</taxon>
    </lineage>
</organism>
<reference evidence="7" key="1">
    <citation type="journal article" date="2019" name="Int. J. Syst. Evol. Microbiol.">
        <title>The Global Catalogue of Microorganisms (GCM) 10K type strain sequencing project: providing services to taxonomists for standard genome sequencing and annotation.</title>
        <authorList>
            <consortium name="The Broad Institute Genomics Platform"/>
            <consortium name="The Broad Institute Genome Sequencing Center for Infectious Disease"/>
            <person name="Wu L."/>
            <person name="Ma J."/>
        </authorList>
    </citation>
    <scope>NUCLEOTIDE SEQUENCE [LARGE SCALE GENOMIC DNA]</scope>
    <source>
        <strain evidence="7">KLKA75</strain>
    </source>
</reference>
<dbReference type="SUPFAM" id="SSF75005">
    <property type="entry name" value="Arabinanase/levansucrase/invertase"/>
    <property type="match status" value="1"/>
</dbReference>
<dbReference type="InterPro" id="IPR006710">
    <property type="entry name" value="Glyco_hydro_43"/>
</dbReference>
<accession>A0ABV9UDK5</accession>
<evidence type="ECO:0000256" key="4">
    <source>
        <dbReference type="RuleBase" id="RU361187"/>
    </source>
</evidence>
<evidence type="ECO:0000256" key="2">
    <source>
        <dbReference type="ARBA" id="ARBA00022801"/>
    </source>
</evidence>
<comment type="similarity">
    <text evidence="1 4">Belongs to the glycosyl hydrolase 43 family.</text>
</comment>
<dbReference type="Gene3D" id="2.115.10.20">
    <property type="entry name" value="Glycosyl hydrolase domain, family 43"/>
    <property type="match status" value="1"/>
</dbReference>
<evidence type="ECO:0000313" key="7">
    <source>
        <dbReference type="Proteomes" id="UP001595872"/>
    </source>
</evidence>
<keyword evidence="7" id="KW-1185">Reference proteome</keyword>
<dbReference type="RefSeq" id="WP_378264023.1">
    <property type="nucleotide sequence ID" value="NZ_JBHSIT010000016.1"/>
</dbReference>
<dbReference type="PANTHER" id="PTHR42812">
    <property type="entry name" value="BETA-XYLOSIDASE"/>
    <property type="match status" value="1"/>
</dbReference>
<evidence type="ECO:0000256" key="1">
    <source>
        <dbReference type="ARBA" id="ARBA00009865"/>
    </source>
</evidence>
<feature type="signal peptide" evidence="5">
    <location>
        <begin position="1"/>
        <end position="28"/>
    </location>
</feature>
<evidence type="ECO:0000313" key="6">
    <source>
        <dbReference type="EMBL" id="MFC4913266.1"/>
    </source>
</evidence>